<evidence type="ECO:0000313" key="2">
    <source>
        <dbReference type="EMBL" id="MEQ2510932.1"/>
    </source>
</evidence>
<feature type="compositionally biased region" description="Basic residues" evidence="1">
    <location>
        <begin position="1"/>
        <end position="12"/>
    </location>
</feature>
<reference evidence="2 3" key="1">
    <citation type="submission" date="2024-03" db="EMBL/GenBank/DDBJ databases">
        <title>Human intestinal bacterial collection.</title>
        <authorList>
            <person name="Pauvert C."/>
            <person name="Hitch T.C.A."/>
            <person name="Clavel T."/>
        </authorList>
    </citation>
    <scope>NUCLEOTIDE SEQUENCE [LARGE SCALE GENOMIC DNA]</scope>
    <source>
        <strain evidence="2 3">CLA-AA-H192</strain>
    </source>
</reference>
<comment type="caution">
    <text evidence="2">The sequence shown here is derived from an EMBL/GenBank/DDBJ whole genome shotgun (WGS) entry which is preliminary data.</text>
</comment>
<dbReference type="Proteomes" id="UP001491552">
    <property type="component" value="Unassembled WGS sequence"/>
</dbReference>
<accession>A0ABV1G6D9</accession>
<dbReference type="EMBL" id="JBBMFF010000203">
    <property type="protein sequence ID" value="MEQ2510932.1"/>
    <property type="molecule type" value="Genomic_DNA"/>
</dbReference>
<proteinExistence type="predicted"/>
<dbReference type="RefSeq" id="WP_349135626.1">
    <property type="nucleotide sequence ID" value="NZ_JBBMFF010000203.1"/>
</dbReference>
<sequence length="89" mass="10218">MNFKRKNRKRPMKIFSDRKTAQNRHFARKNPLRSSQNAAGLELVFQERDMGQAENGEWKATRGRRPCVVVAGERTAVPGTAPAKRTDHR</sequence>
<keyword evidence="3" id="KW-1185">Reference proteome</keyword>
<protein>
    <submittedName>
        <fullName evidence="2">Uncharacterized protein</fullName>
    </submittedName>
</protein>
<name>A0ABV1G6D9_9FIRM</name>
<evidence type="ECO:0000313" key="3">
    <source>
        <dbReference type="Proteomes" id="UP001491552"/>
    </source>
</evidence>
<evidence type="ECO:0000256" key="1">
    <source>
        <dbReference type="SAM" id="MobiDB-lite"/>
    </source>
</evidence>
<gene>
    <name evidence="2" type="ORF">WMO66_06685</name>
</gene>
<feature type="region of interest" description="Disordered" evidence="1">
    <location>
        <begin position="1"/>
        <end position="22"/>
    </location>
</feature>
<organism evidence="2 3">
    <name type="scientific">Faecousia intestinalis</name>
    <dbReference type="NCBI Taxonomy" id="3133167"/>
    <lineage>
        <taxon>Bacteria</taxon>
        <taxon>Bacillati</taxon>
        <taxon>Bacillota</taxon>
        <taxon>Clostridia</taxon>
        <taxon>Eubacteriales</taxon>
        <taxon>Oscillospiraceae</taxon>
        <taxon>Faecousia</taxon>
    </lineage>
</organism>